<name>A0A1N7S6U5_9BURK</name>
<reference evidence="1 2" key="1">
    <citation type="submission" date="2016-12" db="EMBL/GenBank/DDBJ databases">
        <authorList>
            <person name="Song W.-J."/>
            <person name="Kurnit D.M."/>
        </authorList>
    </citation>
    <scope>NUCLEOTIDE SEQUENCE [LARGE SCALE GENOMIC DNA]</scope>
    <source>
        <strain evidence="1 2">STM7296</strain>
    </source>
</reference>
<accession>A0A1N7S6U5</accession>
<gene>
    <name evidence="1" type="ORF">BN2475_400075</name>
</gene>
<dbReference type="AlphaFoldDB" id="A0A1N7S6U5"/>
<dbReference type="EMBL" id="CYGX02000040">
    <property type="protein sequence ID" value="SIT43080.1"/>
    <property type="molecule type" value="Genomic_DNA"/>
</dbReference>
<organism evidence="1 2">
    <name type="scientific">Paraburkholderia ribeironis</name>
    <dbReference type="NCBI Taxonomy" id="1247936"/>
    <lineage>
        <taxon>Bacteria</taxon>
        <taxon>Pseudomonadati</taxon>
        <taxon>Pseudomonadota</taxon>
        <taxon>Betaproteobacteria</taxon>
        <taxon>Burkholderiales</taxon>
        <taxon>Burkholderiaceae</taxon>
        <taxon>Paraburkholderia</taxon>
    </lineage>
</organism>
<proteinExistence type="predicted"/>
<sequence>MEGDAAAGNAPGLRLGSVGGALSGVVSGAGLSGPGRLDLQRLSLDGCNDRAAGAARVA</sequence>
<dbReference type="Proteomes" id="UP000187012">
    <property type="component" value="Unassembled WGS sequence"/>
</dbReference>
<evidence type="ECO:0000313" key="2">
    <source>
        <dbReference type="Proteomes" id="UP000187012"/>
    </source>
</evidence>
<keyword evidence="2" id="KW-1185">Reference proteome</keyword>
<evidence type="ECO:0000313" key="1">
    <source>
        <dbReference type="EMBL" id="SIT43080.1"/>
    </source>
</evidence>
<dbReference type="STRING" id="1247936.BN2475_400075"/>
<protein>
    <submittedName>
        <fullName evidence="1">Uncharacterized protein</fullName>
    </submittedName>
</protein>